<reference evidence="1 2" key="1">
    <citation type="submission" date="2018-06" db="EMBL/GenBank/DDBJ databases">
        <authorList>
            <consortium name="Pathogen Informatics"/>
            <person name="Doyle S."/>
        </authorList>
    </citation>
    <scope>NUCLEOTIDE SEQUENCE [LARGE SCALE GENOMIC DNA]</scope>
    <source>
        <strain evidence="1 2">NCTC11938</strain>
    </source>
</reference>
<evidence type="ECO:0008006" key="3">
    <source>
        <dbReference type="Google" id="ProtNLM"/>
    </source>
</evidence>
<dbReference type="EMBL" id="UGTS01000006">
    <property type="protein sequence ID" value="SUC40268.1"/>
    <property type="molecule type" value="Genomic_DNA"/>
</dbReference>
<name>A0A379GGU8_PROMI</name>
<evidence type="ECO:0000313" key="1">
    <source>
        <dbReference type="EMBL" id="SUC40268.1"/>
    </source>
</evidence>
<proteinExistence type="predicted"/>
<gene>
    <name evidence="1" type="ORF">NCTC11938_04558</name>
</gene>
<evidence type="ECO:0000313" key="2">
    <source>
        <dbReference type="Proteomes" id="UP000254191"/>
    </source>
</evidence>
<dbReference type="AlphaFoldDB" id="A0A379GGU8"/>
<accession>A0A379GGU8</accession>
<protein>
    <recommendedName>
        <fullName evidence="3">DUF2833 domain-containing protein</fullName>
    </recommendedName>
</protein>
<sequence length="162" mass="18541">MLVVSDMKKHHVQIIPATHEHIVRLLPHVRQADVDEFYAMSMQTPEQVLRHGLSVSTKAYVGIINDEVVTIFGVASGSLLTGLGIPWLVGTDLLEQHQKTFLRRCKPILKQMLGQYPTLMNYVDERNHIAKAWLHWLGFQIEEAKPTGLLQLPFHRFTLRAK</sequence>
<dbReference type="Proteomes" id="UP000254191">
    <property type="component" value="Unassembled WGS sequence"/>
</dbReference>
<organism evidence="1 2">
    <name type="scientific">Proteus mirabilis</name>
    <dbReference type="NCBI Taxonomy" id="584"/>
    <lineage>
        <taxon>Bacteria</taxon>
        <taxon>Pseudomonadati</taxon>
        <taxon>Pseudomonadota</taxon>
        <taxon>Gammaproteobacteria</taxon>
        <taxon>Enterobacterales</taxon>
        <taxon>Morganellaceae</taxon>
        <taxon>Proteus</taxon>
    </lineage>
</organism>